<dbReference type="AlphaFoldDB" id="A0A821I811"/>
<dbReference type="PANTHER" id="PTHR46601:SF2">
    <property type="entry name" value="UBIQUITIN-LIKE PROTEASE FAMILY PROFILE DOMAIN-CONTAINING PROTEIN"/>
    <property type="match status" value="1"/>
</dbReference>
<reference evidence="2" key="1">
    <citation type="submission" date="2021-02" db="EMBL/GenBank/DDBJ databases">
        <authorList>
            <person name="Nowell W R."/>
        </authorList>
    </citation>
    <scope>NUCLEOTIDE SEQUENCE</scope>
</reference>
<organism evidence="2 3">
    <name type="scientific">Rotaria socialis</name>
    <dbReference type="NCBI Taxonomy" id="392032"/>
    <lineage>
        <taxon>Eukaryota</taxon>
        <taxon>Metazoa</taxon>
        <taxon>Spiralia</taxon>
        <taxon>Gnathifera</taxon>
        <taxon>Rotifera</taxon>
        <taxon>Eurotatoria</taxon>
        <taxon>Bdelloidea</taxon>
        <taxon>Philodinida</taxon>
        <taxon>Philodinidae</taxon>
        <taxon>Rotaria</taxon>
    </lineage>
</organism>
<evidence type="ECO:0000313" key="2">
    <source>
        <dbReference type="EMBL" id="CAF4700288.1"/>
    </source>
</evidence>
<dbReference type="Proteomes" id="UP000663869">
    <property type="component" value="Unassembled WGS sequence"/>
</dbReference>
<accession>A0A821I811</accession>
<evidence type="ECO:0000313" key="1">
    <source>
        <dbReference type="EMBL" id="CAF3401511.1"/>
    </source>
</evidence>
<dbReference type="EMBL" id="CAJOBQ010009625">
    <property type="protein sequence ID" value="CAF4700288.1"/>
    <property type="molecule type" value="Genomic_DNA"/>
</dbReference>
<dbReference type="Proteomes" id="UP000663862">
    <property type="component" value="Unassembled WGS sequence"/>
</dbReference>
<dbReference type="PANTHER" id="PTHR46601">
    <property type="entry name" value="ULP_PROTEASE DOMAIN-CONTAINING PROTEIN"/>
    <property type="match status" value="1"/>
</dbReference>
<dbReference type="EMBL" id="CAJNYU010000985">
    <property type="protein sequence ID" value="CAF3401511.1"/>
    <property type="molecule type" value="Genomic_DNA"/>
</dbReference>
<name>A0A821I811_9BILA</name>
<sequence length="146" mass="16872">MLIEEHPSIKISLASFQDLRPPNICYKSSTPHNVCVCYYHENVALLLKSLNEHIHGLKSIDINSFIKLIVCDDARESCMFRECNDCSHHFKRKIEDQIINSTLLIKWTLWSTSLDGRATKVDYEGSVLDCIKILCDKIKPFLFHAF</sequence>
<feature type="non-terminal residue" evidence="2">
    <location>
        <position position="146"/>
    </location>
</feature>
<protein>
    <submittedName>
        <fullName evidence="2">Uncharacterized protein</fullName>
    </submittedName>
</protein>
<comment type="caution">
    <text evidence="2">The sequence shown here is derived from an EMBL/GenBank/DDBJ whole genome shotgun (WGS) entry which is preliminary data.</text>
</comment>
<proteinExistence type="predicted"/>
<gene>
    <name evidence="1" type="ORF">FME351_LOCUS9108</name>
    <name evidence="2" type="ORF">TSG867_LOCUS33293</name>
</gene>
<evidence type="ECO:0000313" key="3">
    <source>
        <dbReference type="Proteomes" id="UP000663862"/>
    </source>
</evidence>